<keyword evidence="3" id="KW-1185">Reference proteome</keyword>
<gene>
    <name evidence="2" type="ORF">SAMN05660413_02539</name>
</gene>
<dbReference type="PANTHER" id="PTHR31157">
    <property type="entry name" value="SCP DOMAIN-CONTAINING PROTEIN"/>
    <property type="match status" value="1"/>
</dbReference>
<dbReference type="PANTHER" id="PTHR31157:SF1">
    <property type="entry name" value="SCP DOMAIN-CONTAINING PROTEIN"/>
    <property type="match status" value="1"/>
</dbReference>
<evidence type="ECO:0000259" key="1">
    <source>
        <dbReference type="Pfam" id="PF00188"/>
    </source>
</evidence>
<dbReference type="Proteomes" id="UP000199153">
    <property type="component" value="Unassembled WGS sequence"/>
</dbReference>
<dbReference type="STRING" id="287099.SAMN05660413_02539"/>
<reference evidence="2 3" key="1">
    <citation type="submission" date="2016-10" db="EMBL/GenBank/DDBJ databases">
        <authorList>
            <person name="de Groot N.N."/>
        </authorList>
    </citation>
    <scope>NUCLEOTIDE SEQUENCE [LARGE SCALE GENOMIC DNA]</scope>
    <source>
        <strain evidence="2 3">DSM 17794</strain>
    </source>
</reference>
<dbReference type="Gene3D" id="3.40.33.10">
    <property type="entry name" value="CAP"/>
    <property type="match status" value="1"/>
</dbReference>
<name>A0A1I5BSR2_9FLAO</name>
<evidence type="ECO:0000313" key="2">
    <source>
        <dbReference type="EMBL" id="SFN77702.1"/>
    </source>
</evidence>
<dbReference type="EMBL" id="FOVL01000016">
    <property type="protein sequence ID" value="SFN77702.1"/>
    <property type="molecule type" value="Genomic_DNA"/>
</dbReference>
<sequence>MVFSSLVLISCAKDSVDEEINSIDHIAKTSVNYTYTDIEKEILSAINDYRKEQDLKELSPLGEISLEAEDHNYYMVETGKVSHDNFGERYTTLVNSIAARAVSENVAYGYHTADAVVKAWIKSDGHRENIESNFTHFGVSVVKDKEGRNYFTNIFVRR</sequence>
<proteinExistence type="predicted"/>
<dbReference type="InterPro" id="IPR035940">
    <property type="entry name" value="CAP_sf"/>
</dbReference>
<dbReference type="Pfam" id="PF00188">
    <property type="entry name" value="CAP"/>
    <property type="match status" value="1"/>
</dbReference>
<protein>
    <submittedName>
        <fullName evidence="2">Cysteine-rich secretory protein family protein</fullName>
    </submittedName>
</protein>
<dbReference type="SUPFAM" id="SSF55797">
    <property type="entry name" value="PR-1-like"/>
    <property type="match status" value="1"/>
</dbReference>
<dbReference type="InterPro" id="IPR014044">
    <property type="entry name" value="CAP_dom"/>
</dbReference>
<feature type="domain" description="SCP" evidence="1">
    <location>
        <begin position="43"/>
        <end position="152"/>
    </location>
</feature>
<dbReference type="CDD" id="cd05379">
    <property type="entry name" value="CAP_bacterial"/>
    <property type="match status" value="1"/>
</dbReference>
<dbReference type="AlphaFoldDB" id="A0A1I5BSR2"/>
<accession>A0A1I5BSR2</accession>
<organism evidence="2 3">
    <name type="scientific">Salegentibacter flavus</name>
    <dbReference type="NCBI Taxonomy" id="287099"/>
    <lineage>
        <taxon>Bacteria</taxon>
        <taxon>Pseudomonadati</taxon>
        <taxon>Bacteroidota</taxon>
        <taxon>Flavobacteriia</taxon>
        <taxon>Flavobacteriales</taxon>
        <taxon>Flavobacteriaceae</taxon>
        <taxon>Salegentibacter</taxon>
    </lineage>
</organism>
<evidence type="ECO:0000313" key="3">
    <source>
        <dbReference type="Proteomes" id="UP000199153"/>
    </source>
</evidence>